<evidence type="ECO:0000313" key="4">
    <source>
        <dbReference type="Proteomes" id="UP000305100"/>
    </source>
</evidence>
<sequence>MSYRNRIPRKSLHYRTPVEVFMKNITDEQLSTFF</sequence>
<protein>
    <submittedName>
        <fullName evidence="3">IS30 family transposase</fullName>
    </submittedName>
</protein>
<evidence type="ECO:0000313" key="1">
    <source>
        <dbReference type="EMBL" id="TLQ14306.1"/>
    </source>
</evidence>
<dbReference type="AlphaFoldDB" id="A0A5R9CWM4"/>
<evidence type="ECO:0000313" key="2">
    <source>
        <dbReference type="EMBL" id="TLQ17890.1"/>
    </source>
</evidence>
<organism evidence="3 4">
    <name type="scientific">Lentilactobacillus parafarraginis</name>
    <dbReference type="NCBI Taxonomy" id="390842"/>
    <lineage>
        <taxon>Bacteria</taxon>
        <taxon>Bacillati</taxon>
        <taxon>Bacillota</taxon>
        <taxon>Bacilli</taxon>
        <taxon>Lactobacillales</taxon>
        <taxon>Lactobacillaceae</taxon>
        <taxon>Lentilactobacillus</taxon>
    </lineage>
</organism>
<comment type="caution">
    <text evidence="3">The sequence shown here is derived from an EMBL/GenBank/DDBJ whole genome shotgun (WGS) entry which is preliminary data.</text>
</comment>
<dbReference type="EMBL" id="VBSX01000029">
    <property type="protein sequence ID" value="TLQ17890.1"/>
    <property type="molecule type" value="Genomic_DNA"/>
</dbReference>
<proteinExistence type="predicted"/>
<dbReference type="EMBL" id="VBSX01000013">
    <property type="protein sequence ID" value="TLQ19402.1"/>
    <property type="molecule type" value="Genomic_DNA"/>
</dbReference>
<accession>A0A5R9CWM4</accession>
<name>A0A5R9CWM4_9LACO</name>
<gene>
    <name evidence="3" type="ORF">FEZ41_06660</name>
    <name evidence="2" type="ORF">FEZ41_10715</name>
    <name evidence="1" type="ORF">FEZ41_14210</name>
</gene>
<dbReference type="EMBL" id="VBSX01000070">
    <property type="protein sequence ID" value="TLQ14306.1"/>
    <property type="molecule type" value="Genomic_DNA"/>
</dbReference>
<dbReference type="Proteomes" id="UP000305100">
    <property type="component" value="Unassembled WGS sequence"/>
</dbReference>
<evidence type="ECO:0000313" key="3">
    <source>
        <dbReference type="EMBL" id="TLQ19402.1"/>
    </source>
</evidence>
<feature type="non-terminal residue" evidence="3">
    <location>
        <position position="1"/>
    </location>
</feature>
<reference evidence="3 4" key="1">
    <citation type="submission" date="2019-05" db="EMBL/GenBank/DDBJ databases">
        <title>The metagenome of a microbial culture collection derived from dairy environment covers the genomic content of the human microbiome.</title>
        <authorList>
            <person name="Roder T."/>
            <person name="Wuthrich D."/>
            <person name="Sattari Z."/>
            <person name="Von Ah U."/>
            <person name="Bar C."/>
            <person name="Ronchi F."/>
            <person name="Macpherson A.J."/>
            <person name="Ganal-Vonarburg S.C."/>
            <person name="Bruggmann R."/>
            <person name="Vergeres G."/>
        </authorList>
    </citation>
    <scope>NUCLEOTIDE SEQUENCE [LARGE SCALE GENOMIC DNA]</scope>
    <source>
        <strain evidence="3 4">FAM 1079</strain>
    </source>
</reference>